<evidence type="ECO:0000259" key="3">
    <source>
        <dbReference type="PROSITE" id="PS50853"/>
    </source>
</evidence>
<dbReference type="InterPro" id="IPR003961">
    <property type="entry name" value="FN3_dom"/>
</dbReference>
<dbReference type="PROSITE" id="PS50853">
    <property type="entry name" value="FN3"/>
    <property type="match status" value="1"/>
</dbReference>
<evidence type="ECO:0000313" key="4">
    <source>
        <dbReference type="EMBL" id="UOE38635.1"/>
    </source>
</evidence>
<dbReference type="EMBL" id="CP094529">
    <property type="protein sequence ID" value="UOE38635.1"/>
    <property type="molecule type" value="Genomic_DNA"/>
</dbReference>
<accession>A0ABY4BPW5</accession>
<evidence type="ECO:0000313" key="5">
    <source>
        <dbReference type="Proteomes" id="UP000831068"/>
    </source>
</evidence>
<sequence>MKTKLFSLSGLILISLLTNEFYAQDYEPLQIQSGFNADVIANGVGSSATSTSNDVDGVNYAFISRDFQLTASSQPLTYGLPINGLINSAVASTPGLNYQLGSYSANNSLRLQNANDSGTLEFSNPISATVVYMLATGGSGACTVNATVNFTDNTSQTFTGIAISDWYGGSNYAIQGIGRINKVNNTLESGSGTNPRLYQLPLAIDAANQSKTVKSVTVTKTGTGGIPNIFGFSANAFNPCGVVSNISAVTSMTGATVSWTAPANGTPSSGYQYYYSTSSTPPSATTTPSGTVTSGTSVDLGNALTTGQTYYFWVRSNCGGSSQSFWRMKQFTPGQIAVTYTAGNINTLLENSSQITTTSTTTCPGNLFVTIPTGYKIQSTDVSYTMTTSSNGWMSEQRSFLVCTTNGNTESSVISGSGNGGTYSYNRTGLSIANNLTGTVNYELRAWRTYGGADCNADFNRVDNGSFTVTVTLQPTSAMATNEANVKEKERIAYPNPFNETLYIDNKDNIKKAILIDPSGAVVKTFENPSSTLHLGGIKSGMYILTLTMKDGSVKSMKTIKK</sequence>
<organism evidence="4 5">
    <name type="scientific">Chryseobacterium oryzae</name>
    <dbReference type="NCBI Taxonomy" id="2929799"/>
    <lineage>
        <taxon>Bacteria</taxon>
        <taxon>Pseudomonadati</taxon>
        <taxon>Bacteroidota</taxon>
        <taxon>Flavobacteriia</taxon>
        <taxon>Flavobacteriales</taxon>
        <taxon>Weeksellaceae</taxon>
        <taxon>Chryseobacterium group</taxon>
        <taxon>Chryseobacterium</taxon>
    </lineage>
</organism>
<protein>
    <submittedName>
        <fullName evidence="4">T9SS type A sorting domain-containing protein</fullName>
    </submittedName>
</protein>
<keyword evidence="5" id="KW-1185">Reference proteome</keyword>
<feature type="domain" description="Fibronectin type-III" evidence="3">
    <location>
        <begin position="239"/>
        <end position="335"/>
    </location>
</feature>
<dbReference type="NCBIfam" id="TIGR04183">
    <property type="entry name" value="Por_Secre_tail"/>
    <property type="match status" value="1"/>
</dbReference>
<dbReference type="InterPro" id="IPR036116">
    <property type="entry name" value="FN3_sf"/>
</dbReference>
<proteinExistence type="predicted"/>
<feature type="chain" id="PRO_5045149735" evidence="2">
    <location>
        <begin position="24"/>
        <end position="562"/>
    </location>
</feature>
<reference evidence="4 5" key="1">
    <citation type="submission" date="2022-03" db="EMBL/GenBank/DDBJ databases">
        <title>Chryseobacterium sp. isolated from the Andong Sikhe.</title>
        <authorList>
            <person name="Won M."/>
            <person name="Kim S.-J."/>
            <person name="Kwon S.-W."/>
        </authorList>
    </citation>
    <scope>NUCLEOTIDE SEQUENCE [LARGE SCALE GENOMIC DNA]</scope>
    <source>
        <strain evidence="4 5">ADR-1</strain>
    </source>
</reference>
<name>A0ABY4BPW5_9FLAO</name>
<dbReference type="CDD" id="cd00063">
    <property type="entry name" value="FN3"/>
    <property type="match status" value="1"/>
</dbReference>
<keyword evidence="1 2" id="KW-0732">Signal</keyword>
<dbReference type="RefSeq" id="WP_243576890.1">
    <property type="nucleotide sequence ID" value="NZ_CP094529.1"/>
</dbReference>
<evidence type="ECO:0000256" key="2">
    <source>
        <dbReference type="SAM" id="SignalP"/>
    </source>
</evidence>
<gene>
    <name evidence="4" type="ORF">MTP08_02315</name>
</gene>
<dbReference type="InterPro" id="IPR013783">
    <property type="entry name" value="Ig-like_fold"/>
</dbReference>
<dbReference type="Gene3D" id="2.60.40.10">
    <property type="entry name" value="Immunoglobulins"/>
    <property type="match status" value="1"/>
</dbReference>
<dbReference type="Pfam" id="PF18962">
    <property type="entry name" value="Por_Secre_tail"/>
    <property type="match status" value="1"/>
</dbReference>
<dbReference type="SUPFAM" id="SSF49265">
    <property type="entry name" value="Fibronectin type III"/>
    <property type="match status" value="1"/>
</dbReference>
<evidence type="ECO:0000256" key="1">
    <source>
        <dbReference type="ARBA" id="ARBA00022729"/>
    </source>
</evidence>
<feature type="signal peptide" evidence="2">
    <location>
        <begin position="1"/>
        <end position="23"/>
    </location>
</feature>
<dbReference type="Proteomes" id="UP000831068">
    <property type="component" value="Chromosome"/>
</dbReference>
<dbReference type="InterPro" id="IPR026444">
    <property type="entry name" value="Secre_tail"/>
</dbReference>